<evidence type="ECO:0000313" key="2">
    <source>
        <dbReference type="Proteomes" id="UP000192288"/>
    </source>
</evidence>
<dbReference type="STRING" id="33968.BMS77_01055"/>
<evidence type="ECO:0000313" key="1">
    <source>
        <dbReference type="EMBL" id="ORI97765.1"/>
    </source>
</evidence>
<dbReference type="EMBL" id="MPLS01000015">
    <property type="protein sequence ID" value="ORI97765.1"/>
    <property type="molecule type" value="Genomic_DNA"/>
</dbReference>
<dbReference type="eggNOG" id="ENOG5031PIN">
    <property type="taxonomic scope" value="Bacteria"/>
</dbReference>
<dbReference type="GeneID" id="97229475"/>
<comment type="caution">
    <text evidence="1">The sequence shown here is derived from an EMBL/GenBank/DDBJ whole genome shotgun (WGS) entry which is preliminary data.</text>
</comment>
<dbReference type="RefSeq" id="WP_036066470.1">
    <property type="nucleotide sequence ID" value="NZ_MPLS01000015.1"/>
</dbReference>
<organism evidence="1 2">
    <name type="scientific">Leuconostoc pseudomesenteroides</name>
    <dbReference type="NCBI Taxonomy" id="33968"/>
    <lineage>
        <taxon>Bacteria</taxon>
        <taxon>Bacillati</taxon>
        <taxon>Bacillota</taxon>
        <taxon>Bacilli</taxon>
        <taxon>Lactobacillales</taxon>
        <taxon>Lactobacillaceae</taxon>
        <taxon>Leuconostoc</taxon>
    </lineage>
</organism>
<dbReference type="AlphaFoldDB" id="A0A1X0VDG0"/>
<protein>
    <submittedName>
        <fullName evidence="1">Uncharacterized protein</fullName>
    </submittedName>
</protein>
<reference evidence="1 2" key="1">
    <citation type="journal article" date="2017" name="Front. Microbiol.">
        <title>Genomic Characterization of Dairy Associated Leuconostoc Species and Diversity of Leuconostocs in Undefined Mixed Mesophilic Starter Cultures.</title>
        <authorList>
            <person name="Frantzen C.A."/>
            <person name="Kot W."/>
            <person name="Pedersen T.B."/>
            <person name="Ardo Y.M."/>
            <person name="Broadbent J.R."/>
            <person name="Neve H."/>
            <person name="Hansen L.H."/>
            <person name="Dal Bello F."/>
            <person name="Ostlie H.M."/>
            <person name="Kleppen H.P."/>
            <person name="Vogensen F.K."/>
            <person name="Holo H."/>
        </authorList>
    </citation>
    <scope>NUCLEOTIDE SEQUENCE [LARGE SCALE GENOMIC DNA]</scope>
    <source>
        <strain evidence="1 2">LMGCF08</strain>
    </source>
</reference>
<accession>A0A1X0VDG0</accession>
<name>A0A1X0VDG0_LEUPS</name>
<gene>
    <name evidence="1" type="ORF">BMR96_05470</name>
</gene>
<dbReference type="Proteomes" id="UP000192288">
    <property type="component" value="Unassembled WGS sequence"/>
</dbReference>
<sequence>MTDWLNMVGEQLLFFFILPIIIVYLVGSLSSYLTDQLNQRLGHNLTAILSFFGVVIHELSHLTVALIFRHHIVSFCLWQISEDGILGYVNREYNPKSYYQRLGNFFISLAPILGICLTIWFLLSFGWITGWHIRNIIIVFILVSLLLGFHLSQADWQNFWRGTPFYLTLIVIITTIKFIFFQ</sequence>
<proteinExistence type="predicted"/>